<dbReference type="EMBL" id="MN739578">
    <property type="protein sequence ID" value="QHT14041.1"/>
    <property type="molecule type" value="Genomic_DNA"/>
</dbReference>
<feature type="region of interest" description="Disordered" evidence="1">
    <location>
        <begin position="66"/>
        <end position="96"/>
    </location>
</feature>
<reference evidence="3" key="1">
    <citation type="journal article" date="2020" name="Nature">
        <title>Giant virus diversity and host interactions through global metagenomics.</title>
        <authorList>
            <person name="Schulz F."/>
            <person name="Roux S."/>
            <person name="Paez-Espino D."/>
            <person name="Jungbluth S."/>
            <person name="Walsh D.A."/>
            <person name="Denef V.J."/>
            <person name="McMahon K.D."/>
            <person name="Konstantinidis K.T."/>
            <person name="Eloe-Fadrosh E.A."/>
            <person name="Kyrpides N.C."/>
            <person name="Woyke T."/>
        </authorList>
    </citation>
    <scope>NUCLEOTIDE SEQUENCE</scope>
    <source>
        <strain evidence="3">GVMAG-M-3300023174-134</strain>
    </source>
</reference>
<proteinExistence type="predicted"/>
<keyword evidence="2" id="KW-1133">Transmembrane helix</keyword>
<name>A0A6C0DCD5_9ZZZZ</name>
<protein>
    <submittedName>
        <fullName evidence="3">Uncharacterized protein</fullName>
    </submittedName>
</protein>
<accession>A0A6C0DCD5</accession>
<evidence type="ECO:0000256" key="1">
    <source>
        <dbReference type="SAM" id="MobiDB-lite"/>
    </source>
</evidence>
<organism evidence="3">
    <name type="scientific">viral metagenome</name>
    <dbReference type="NCBI Taxonomy" id="1070528"/>
    <lineage>
        <taxon>unclassified sequences</taxon>
        <taxon>metagenomes</taxon>
        <taxon>organismal metagenomes</taxon>
    </lineage>
</organism>
<sequence length="96" mass="11031">MNWAVTFYAAILFFVLTPAVLVRLPPKGGKFTVAAVHAVVFALIFHFTHKMVWQLSMGMGMPRPVRKEGMYEGNENETSLTEEQRIEKEKEKENKM</sequence>
<dbReference type="AlphaFoldDB" id="A0A6C0DCD5"/>
<keyword evidence="2" id="KW-0812">Transmembrane</keyword>
<feature type="compositionally biased region" description="Basic and acidic residues" evidence="1">
    <location>
        <begin position="82"/>
        <end position="96"/>
    </location>
</feature>
<evidence type="ECO:0000256" key="2">
    <source>
        <dbReference type="SAM" id="Phobius"/>
    </source>
</evidence>
<feature type="transmembrane region" description="Helical" evidence="2">
    <location>
        <begin position="31"/>
        <end position="53"/>
    </location>
</feature>
<keyword evidence="2" id="KW-0472">Membrane</keyword>
<evidence type="ECO:0000313" key="3">
    <source>
        <dbReference type="EMBL" id="QHT14041.1"/>
    </source>
</evidence>